<evidence type="ECO:0000313" key="8">
    <source>
        <dbReference type="Proteomes" id="UP000005237"/>
    </source>
</evidence>
<dbReference type="GO" id="GO:0005615">
    <property type="term" value="C:extracellular space"/>
    <property type="evidence" value="ECO:0007669"/>
    <property type="project" value="TreeGrafter"/>
</dbReference>
<evidence type="ECO:0000313" key="7">
    <source>
        <dbReference type="EnsemblMetazoa" id="CJA10789.1"/>
    </source>
</evidence>
<dbReference type="GO" id="GO:0009887">
    <property type="term" value="P:animal organ morphogenesis"/>
    <property type="evidence" value="ECO:0007669"/>
    <property type="project" value="TreeGrafter"/>
</dbReference>
<evidence type="ECO:0000256" key="3">
    <source>
        <dbReference type="ARBA" id="ARBA00022729"/>
    </source>
</evidence>
<keyword evidence="2" id="KW-0964">Secreted</keyword>
<dbReference type="EnsemblMetazoa" id="CJA10789.1">
    <property type="protein sequence ID" value="CJA10789.1"/>
    <property type="gene ID" value="WBGene00129993"/>
</dbReference>
<dbReference type="GO" id="GO:0048018">
    <property type="term" value="F:receptor ligand activity"/>
    <property type="evidence" value="ECO:0007669"/>
    <property type="project" value="TreeGrafter"/>
</dbReference>
<dbReference type="InterPro" id="IPR006207">
    <property type="entry name" value="Cys_knot_C"/>
</dbReference>
<keyword evidence="4" id="KW-1015">Disulfide bond</keyword>
<dbReference type="OMA" id="HHRKKNR"/>
<evidence type="ECO:0000256" key="5">
    <source>
        <dbReference type="SAM" id="MobiDB-lite"/>
    </source>
</evidence>
<proteinExistence type="predicted"/>
<dbReference type="PANTHER" id="PTHR15283:SF4">
    <property type="entry name" value="BURSICON"/>
    <property type="match status" value="1"/>
</dbReference>
<dbReference type="GO" id="GO:0038098">
    <property type="term" value="P:sequestering of BMP from receptor via BMP binding"/>
    <property type="evidence" value="ECO:0007669"/>
    <property type="project" value="TreeGrafter"/>
</dbReference>
<feature type="domain" description="CTCK" evidence="6">
    <location>
        <begin position="298"/>
        <end position="387"/>
    </location>
</feature>
<dbReference type="PANTHER" id="PTHR15283">
    <property type="entry name" value="GREMLIN 1"/>
    <property type="match status" value="1"/>
</dbReference>
<protein>
    <submittedName>
        <fullName evidence="7">Bursicon</fullName>
    </submittedName>
</protein>
<accession>A0A8R1DU14</accession>
<dbReference type="Pfam" id="PF03045">
    <property type="entry name" value="DAN"/>
    <property type="match status" value="1"/>
</dbReference>
<evidence type="ECO:0000256" key="1">
    <source>
        <dbReference type="ARBA" id="ARBA00004613"/>
    </source>
</evidence>
<evidence type="ECO:0000259" key="6">
    <source>
        <dbReference type="SMART" id="SM00041"/>
    </source>
</evidence>
<reference evidence="8" key="1">
    <citation type="submission" date="2010-08" db="EMBL/GenBank/DDBJ databases">
        <authorList>
            <consortium name="Caenorhabditis japonica Sequencing Consortium"/>
            <person name="Wilson R.K."/>
        </authorList>
    </citation>
    <scope>NUCLEOTIDE SEQUENCE [LARGE SCALE GENOMIC DNA]</scope>
    <source>
        <strain evidence="8">DF5081</strain>
    </source>
</reference>
<keyword evidence="8" id="KW-1185">Reference proteome</keyword>
<dbReference type="GO" id="GO:0036122">
    <property type="term" value="F:BMP binding"/>
    <property type="evidence" value="ECO:0007669"/>
    <property type="project" value="TreeGrafter"/>
</dbReference>
<dbReference type="Proteomes" id="UP000005237">
    <property type="component" value="Unassembled WGS sequence"/>
</dbReference>
<comment type="subcellular location">
    <subcellularLocation>
        <location evidence="1">Secreted</location>
    </subcellularLocation>
</comment>
<reference evidence="7" key="2">
    <citation type="submission" date="2022-06" db="UniProtKB">
        <authorList>
            <consortium name="EnsemblMetazoa"/>
        </authorList>
    </citation>
    <scope>IDENTIFICATION</scope>
    <source>
        <strain evidence="7">DF5081</strain>
    </source>
</reference>
<name>A0A8R1DU14_CAEJA</name>
<dbReference type="InterPro" id="IPR004133">
    <property type="entry name" value="DAN_dom"/>
</dbReference>
<dbReference type="InterPro" id="IPR029034">
    <property type="entry name" value="Cystine-knot_cytokine"/>
</dbReference>
<dbReference type="AlphaFoldDB" id="A0A8R1DU14"/>
<organism evidence="7 8">
    <name type="scientific">Caenorhabditis japonica</name>
    <dbReference type="NCBI Taxonomy" id="281687"/>
    <lineage>
        <taxon>Eukaryota</taxon>
        <taxon>Metazoa</taxon>
        <taxon>Ecdysozoa</taxon>
        <taxon>Nematoda</taxon>
        <taxon>Chromadorea</taxon>
        <taxon>Rhabditida</taxon>
        <taxon>Rhabditina</taxon>
        <taxon>Rhabditomorpha</taxon>
        <taxon>Rhabditoidea</taxon>
        <taxon>Rhabditidae</taxon>
        <taxon>Peloderinae</taxon>
        <taxon>Caenorhabditis</taxon>
    </lineage>
</organism>
<feature type="region of interest" description="Disordered" evidence="5">
    <location>
        <begin position="78"/>
        <end position="102"/>
    </location>
</feature>
<dbReference type="SMART" id="SM00041">
    <property type="entry name" value="CT"/>
    <property type="match status" value="1"/>
</dbReference>
<evidence type="ECO:0000256" key="4">
    <source>
        <dbReference type="ARBA" id="ARBA00023157"/>
    </source>
</evidence>
<dbReference type="Gene3D" id="2.10.90.10">
    <property type="entry name" value="Cystine-knot cytokines"/>
    <property type="match status" value="1"/>
</dbReference>
<keyword evidence="3" id="KW-0732">Signal</keyword>
<sequence>MNTENGRGRQRRRRHVLLLRAEDSEGESGCSGRLENELLHNQPIPNDNEAPSTTTACTTSIITTTTMTAATTTTTTTMTTNMTTNERRSRRRSIRRSSNSSSISIKESAPVLVPVPQNDLSLSSLLLSFCSSTTSTLLSLSWRHMYYVVFAICWLASGALAAPSIARSEELQQHPALEILDGYVNYSIANASSSFEEMSRNAFLSLKGTPVEARFRLGTAYQLESGERQNANHVTNVEHQAHVDHLTRHHRKKNRKPVGKLKKIETDEHGDRVLDGRKHALLQLADPDALNMNQRCDGQKFKQRIRVDGCLTKVVVNRLCHGTCASIFIPRMHSKKLKAAFRSCAACAPAEYDYVDITLDCPGRNPPTATKTIVKVKSCKCREVRISPL</sequence>
<evidence type="ECO:0000256" key="2">
    <source>
        <dbReference type="ARBA" id="ARBA00022525"/>
    </source>
</evidence>